<feature type="domain" description="Ketosynthase family 3 (KS3)" evidence="5">
    <location>
        <begin position="1"/>
        <end position="417"/>
    </location>
</feature>
<dbReference type="SMART" id="SM00825">
    <property type="entry name" value="PKS_KS"/>
    <property type="match status" value="1"/>
</dbReference>
<accession>A0A2S5GKU8</accession>
<dbReference type="Pfam" id="PF00109">
    <property type="entry name" value="ketoacyl-synt"/>
    <property type="match status" value="1"/>
</dbReference>
<dbReference type="PROSITE" id="PS52004">
    <property type="entry name" value="KS3_2"/>
    <property type="match status" value="1"/>
</dbReference>
<evidence type="ECO:0000259" key="5">
    <source>
        <dbReference type="PROSITE" id="PS52004"/>
    </source>
</evidence>
<proteinExistence type="inferred from homology"/>
<evidence type="ECO:0000256" key="3">
    <source>
        <dbReference type="RuleBase" id="RU003694"/>
    </source>
</evidence>
<dbReference type="InterPro" id="IPR014030">
    <property type="entry name" value="Ketoacyl_synth_N"/>
</dbReference>
<evidence type="ECO:0000313" key="7">
    <source>
        <dbReference type="Proteomes" id="UP000239990"/>
    </source>
</evidence>
<evidence type="ECO:0000256" key="4">
    <source>
        <dbReference type="SAM" id="MobiDB-lite"/>
    </source>
</evidence>
<evidence type="ECO:0000256" key="2">
    <source>
        <dbReference type="ARBA" id="ARBA00022679"/>
    </source>
</evidence>
<dbReference type="GO" id="GO:0006633">
    <property type="term" value="P:fatty acid biosynthetic process"/>
    <property type="evidence" value="ECO:0007669"/>
    <property type="project" value="InterPro"/>
</dbReference>
<dbReference type="AlphaFoldDB" id="A0A2S5GKU8"/>
<dbReference type="InterPro" id="IPR016039">
    <property type="entry name" value="Thiolase-like"/>
</dbReference>
<gene>
    <name evidence="6" type="ORF">C4E15_25550</name>
</gene>
<protein>
    <submittedName>
        <fullName evidence="6">Beta-ketoacyl-[acyl-carrier-protein] synthase II</fullName>
    </submittedName>
</protein>
<dbReference type="InterPro" id="IPR000794">
    <property type="entry name" value="Beta-ketoacyl_synthase"/>
</dbReference>
<comment type="similarity">
    <text evidence="1 3">Belongs to the thiolase-like superfamily. Beta-ketoacyl-ACP synthases family.</text>
</comment>
<evidence type="ECO:0000256" key="1">
    <source>
        <dbReference type="ARBA" id="ARBA00008467"/>
    </source>
</evidence>
<dbReference type="NCBIfam" id="NF006618">
    <property type="entry name" value="PRK09185.1"/>
    <property type="match status" value="1"/>
</dbReference>
<organism evidence="6 7">
    <name type="scientific">Achromobacter spanius</name>
    <dbReference type="NCBI Taxonomy" id="217203"/>
    <lineage>
        <taxon>Bacteria</taxon>
        <taxon>Pseudomonadati</taxon>
        <taxon>Pseudomonadota</taxon>
        <taxon>Betaproteobacteria</taxon>
        <taxon>Burkholderiales</taxon>
        <taxon>Alcaligenaceae</taxon>
        <taxon>Achromobacter</taxon>
    </lineage>
</organism>
<name>A0A2S5GKU8_9BURK</name>
<dbReference type="PANTHER" id="PTHR11712:SF320">
    <property type="entry name" value="BETA-KETOACYL SYNTHASE"/>
    <property type="match status" value="1"/>
</dbReference>
<dbReference type="InterPro" id="IPR018201">
    <property type="entry name" value="Ketoacyl_synth_AS"/>
</dbReference>
<dbReference type="SUPFAM" id="SSF53901">
    <property type="entry name" value="Thiolase-like"/>
    <property type="match status" value="2"/>
</dbReference>
<dbReference type="Pfam" id="PF02801">
    <property type="entry name" value="Ketoacyl-synt_C"/>
    <property type="match status" value="1"/>
</dbReference>
<keyword evidence="2 3" id="KW-0808">Transferase</keyword>
<comment type="caution">
    <text evidence="6">The sequence shown here is derived from an EMBL/GenBank/DDBJ whole genome shotgun (WGS) entry which is preliminary data.</text>
</comment>
<dbReference type="InterPro" id="IPR020841">
    <property type="entry name" value="PKS_Beta-ketoAc_synthase_dom"/>
</dbReference>
<dbReference type="OrthoDB" id="9808669at2"/>
<dbReference type="Proteomes" id="UP000239990">
    <property type="component" value="Unassembled WGS sequence"/>
</dbReference>
<dbReference type="PANTHER" id="PTHR11712">
    <property type="entry name" value="POLYKETIDE SYNTHASE-RELATED"/>
    <property type="match status" value="1"/>
</dbReference>
<dbReference type="InterPro" id="IPR014031">
    <property type="entry name" value="Ketoacyl_synth_C"/>
</dbReference>
<feature type="region of interest" description="Disordered" evidence="4">
    <location>
        <begin position="30"/>
        <end position="51"/>
    </location>
</feature>
<dbReference type="PROSITE" id="PS00606">
    <property type="entry name" value="KS3_1"/>
    <property type="match status" value="1"/>
</dbReference>
<sequence>MRAQAGWVHDRSLTLGAYVGPLPAFPGTAADTRAPTAANTAGDIPPGTSAAAPRDMLAKATAGSSDAPPGDILAMAAATPLPDHLHSRNNRLLLACAEQIAPQLRRAIARHGPGRIAVVLGTSTSGVNDNAPAFRTLAAQGAWPADYDYRRQALSSPAAFLAAHLGLTGPAYTLSTACTSSARALLSARRLLSLGLCDAVVCGGADTLCRLTINGFATLEAVDDALCQPFSVNRRGINIGEAGVLFVMQRDADDANAVALLGGGASSDAWHMSAPEPSGAGARQAMLAALQAARLAPADIGWVNLHGTGTPHNDAMESHAMHAVFPEGVPCASTKALTGHTLGAAGAMEAALAWITLSAMNPDGRLMPHTWDGQADPALPALNFSNGQHRYASGRPRIAMSNSFAFGGNNASLILGARP</sequence>
<dbReference type="GO" id="GO:0005829">
    <property type="term" value="C:cytosol"/>
    <property type="evidence" value="ECO:0007669"/>
    <property type="project" value="TreeGrafter"/>
</dbReference>
<dbReference type="Gene3D" id="3.40.47.10">
    <property type="match status" value="1"/>
</dbReference>
<reference evidence="6 7" key="1">
    <citation type="submission" date="2018-02" db="EMBL/GenBank/DDBJ databases">
        <title>Draft Genome of Achromobacter spanius stain 6.</title>
        <authorList>
            <person name="Gunasekera T.S."/>
            <person name="Radwan O."/>
            <person name="Ruiz O.N."/>
        </authorList>
    </citation>
    <scope>NUCLEOTIDE SEQUENCE [LARGE SCALE GENOMIC DNA]</scope>
    <source>
        <strain evidence="6 7">6</strain>
    </source>
</reference>
<dbReference type="GO" id="GO:0004315">
    <property type="term" value="F:3-oxoacyl-[acyl-carrier-protein] synthase activity"/>
    <property type="evidence" value="ECO:0007669"/>
    <property type="project" value="InterPro"/>
</dbReference>
<dbReference type="EMBL" id="PREU01000015">
    <property type="protein sequence ID" value="PPA73483.1"/>
    <property type="molecule type" value="Genomic_DNA"/>
</dbReference>
<evidence type="ECO:0000313" key="6">
    <source>
        <dbReference type="EMBL" id="PPA73483.1"/>
    </source>
</evidence>